<dbReference type="Pfam" id="PF00383">
    <property type="entry name" value="dCMP_cyt_deam_1"/>
    <property type="match status" value="1"/>
</dbReference>
<gene>
    <name evidence="6" type="ORF">GCM10011322_19700</name>
</gene>
<dbReference type="Proteomes" id="UP000600449">
    <property type="component" value="Unassembled WGS sequence"/>
</dbReference>
<dbReference type="PROSITE" id="PS00903">
    <property type="entry name" value="CYT_DCMP_DEAMINASES_1"/>
    <property type="match status" value="1"/>
</dbReference>
<reference evidence="6 7" key="1">
    <citation type="journal article" date="2014" name="Int. J. Syst. Evol. Microbiol.">
        <title>Complete genome sequence of Corynebacterium casei LMG S-19264T (=DSM 44701T), isolated from a smear-ripened cheese.</title>
        <authorList>
            <consortium name="US DOE Joint Genome Institute (JGI-PGF)"/>
            <person name="Walter F."/>
            <person name="Albersmeier A."/>
            <person name="Kalinowski J."/>
            <person name="Ruckert C."/>
        </authorList>
    </citation>
    <scope>NUCLEOTIDE SEQUENCE [LARGE SCALE GENOMIC DNA]</scope>
    <source>
        <strain evidence="6 7">CGMCC 1.9161</strain>
    </source>
</reference>
<dbReference type="SUPFAM" id="SSF53927">
    <property type="entry name" value="Cytidine deaminase-like"/>
    <property type="match status" value="1"/>
</dbReference>
<evidence type="ECO:0000256" key="1">
    <source>
        <dbReference type="ARBA" id="ARBA00006576"/>
    </source>
</evidence>
<dbReference type="PROSITE" id="PS51747">
    <property type="entry name" value="CYT_DCMP_DEAMINASES_2"/>
    <property type="match status" value="1"/>
</dbReference>
<sequence length="520" mass="58368">MPQHEPKNAPELVFCLCAPVGSDLDAVQAELTEQLHRVGYDAVQIHITDYLREIRPSPKAGEGFGDRVMRLIEEANALRERIGVMAAMAYAALTMIRRERFRISGSETTLKPGVAYIVRQLKRPEEIALLREVYGKRVFQISVHSETSRRRTRLVERMRDADPAATRGRQFENKAGELLDRDEFEGKVEHGQRLRDVFPLADAFIDSDRTRDIGKTVERLVRLVFGYNYASPTRDEHGMYLAKSAALRSLDLSRQVGAAVFSAEGEVKVLGTNEVPSRHGGTYWDGDEPESREYVRGTDTNEEFKHKLLSDALHRLAEVGVVTEEYGALDSRSLLARIKTEKGVDLGKQLLLMDMIEYGRIIHAEMNAITDAARLGISLKDATLFCTTFPCHLCAKHIIAAGIKRVVYIEPYPKSYATELYPDEIVLGRPDTTTSPECDHGRVRFEPFIGIAPFRYRDFFEKQKRKGPDGRAQTWMAGTPVPIVGSDVEAYIVTEEQKVLHFASLLAATTPLEDSEGGSL</sequence>
<name>A0A917V3R3_9HYPH</name>
<dbReference type="NCBIfam" id="NF041025">
    <property type="entry name" value="antiphage_deaminase"/>
    <property type="match status" value="1"/>
</dbReference>
<keyword evidence="4" id="KW-0862">Zinc</keyword>
<dbReference type="RefSeq" id="WP_188912243.1">
    <property type="nucleotide sequence ID" value="NZ_BMMF01000005.1"/>
</dbReference>
<protein>
    <submittedName>
        <fullName evidence="6">Cytidine deaminase</fullName>
    </submittedName>
</protein>
<comment type="similarity">
    <text evidence="1">Belongs to the cytidine and deoxycytidylate deaminase family.</text>
</comment>
<comment type="caution">
    <text evidence="6">The sequence shown here is derived from an EMBL/GenBank/DDBJ whole genome shotgun (WGS) entry which is preliminary data.</text>
</comment>
<keyword evidence="2" id="KW-0479">Metal-binding</keyword>
<dbReference type="InterPro" id="IPR015517">
    <property type="entry name" value="dCMP_deaminase-rel"/>
</dbReference>
<keyword evidence="7" id="KW-1185">Reference proteome</keyword>
<feature type="domain" description="CMP/dCMP-type deaminase" evidence="5">
    <location>
        <begin position="233"/>
        <end position="431"/>
    </location>
</feature>
<organism evidence="6 7">
    <name type="scientific">Salinarimonas ramus</name>
    <dbReference type="NCBI Taxonomy" id="690164"/>
    <lineage>
        <taxon>Bacteria</taxon>
        <taxon>Pseudomonadati</taxon>
        <taxon>Pseudomonadota</taxon>
        <taxon>Alphaproteobacteria</taxon>
        <taxon>Hyphomicrobiales</taxon>
        <taxon>Salinarimonadaceae</taxon>
        <taxon>Salinarimonas</taxon>
    </lineage>
</organism>
<dbReference type="Gene3D" id="3.40.50.300">
    <property type="entry name" value="P-loop containing nucleotide triphosphate hydrolases"/>
    <property type="match status" value="1"/>
</dbReference>
<dbReference type="GO" id="GO:0008270">
    <property type="term" value="F:zinc ion binding"/>
    <property type="evidence" value="ECO:0007669"/>
    <property type="project" value="InterPro"/>
</dbReference>
<dbReference type="AlphaFoldDB" id="A0A917V3R3"/>
<dbReference type="PANTHER" id="PTHR11086:SF18">
    <property type="entry name" value="DEOXYCYTIDYLATE DEAMINASE"/>
    <property type="match status" value="1"/>
</dbReference>
<evidence type="ECO:0000256" key="3">
    <source>
        <dbReference type="ARBA" id="ARBA00022801"/>
    </source>
</evidence>
<evidence type="ECO:0000256" key="2">
    <source>
        <dbReference type="ARBA" id="ARBA00022723"/>
    </source>
</evidence>
<dbReference type="InterPro" id="IPR016192">
    <property type="entry name" value="APOBEC/CMP_deaminase_Zn-bd"/>
</dbReference>
<evidence type="ECO:0000313" key="6">
    <source>
        <dbReference type="EMBL" id="GGK33038.1"/>
    </source>
</evidence>
<dbReference type="GO" id="GO:0005737">
    <property type="term" value="C:cytoplasm"/>
    <property type="evidence" value="ECO:0007669"/>
    <property type="project" value="TreeGrafter"/>
</dbReference>
<accession>A0A917V3R3</accession>
<dbReference type="PANTHER" id="PTHR11086">
    <property type="entry name" value="DEOXYCYTIDYLATE DEAMINASE-RELATED"/>
    <property type="match status" value="1"/>
</dbReference>
<dbReference type="GO" id="GO:0004132">
    <property type="term" value="F:dCMP deaminase activity"/>
    <property type="evidence" value="ECO:0007669"/>
    <property type="project" value="TreeGrafter"/>
</dbReference>
<proteinExistence type="inferred from homology"/>
<evidence type="ECO:0000313" key="7">
    <source>
        <dbReference type="Proteomes" id="UP000600449"/>
    </source>
</evidence>
<dbReference type="EMBL" id="BMMF01000005">
    <property type="protein sequence ID" value="GGK33038.1"/>
    <property type="molecule type" value="Genomic_DNA"/>
</dbReference>
<dbReference type="InterPro" id="IPR027417">
    <property type="entry name" value="P-loop_NTPase"/>
</dbReference>
<keyword evidence="3" id="KW-0378">Hydrolase</keyword>
<dbReference type="InterPro" id="IPR002125">
    <property type="entry name" value="CMP_dCMP_dom"/>
</dbReference>
<dbReference type="Gene3D" id="3.40.140.10">
    <property type="entry name" value="Cytidine Deaminase, domain 2"/>
    <property type="match status" value="1"/>
</dbReference>
<dbReference type="InterPro" id="IPR016193">
    <property type="entry name" value="Cytidine_deaminase-like"/>
</dbReference>
<evidence type="ECO:0000256" key="4">
    <source>
        <dbReference type="ARBA" id="ARBA00022833"/>
    </source>
</evidence>
<evidence type="ECO:0000259" key="5">
    <source>
        <dbReference type="PROSITE" id="PS51747"/>
    </source>
</evidence>